<keyword evidence="2" id="KW-1185">Reference proteome</keyword>
<organism evidence="1 2">
    <name type="scientific">Eumeta variegata</name>
    <name type="common">Bagworm moth</name>
    <name type="synonym">Eumeta japonica</name>
    <dbReference type="NCBI Taxonomy" id="151549"/>
    <lineage>
        <taxon>Eukaryota</taxon>
        <taxon>Metazoa</taxon>
        <taxon>Ecdysozoa</taxon>
        <taxon>Arthropoda</taxon>
        <taxon>Hexapoda</taxon>
        <taxon>Insecta</taxon>
        <taxon>Pterygota</taxon>
        <taxon>Neoptera</taxon>
        <taxon>Endopterygota</taxon>
        <taxon>Lepidoptera</taxon>
        <taxon>Glossata</taxon>
        <taxon>Ditrysia</taxon>
        <taxon>Tineoidea</taxon>
        <taxon>Psychidae</taxon>
        <taxon>Oiketicinae</taxon>
        <taxon>Eumeta</taxon>
    </lineage>
</organism>
<dbReference type="Proteomes" id="UP000299102">
    <property type="component" value="Unassembled WGS sequence"/>
</dbReference>
<evidence type="ECO:0000313" key="2">
    <source>
        <dbReference type="Proteomes" id="UP000299102"/>
    </source>
</evidence>
<proteinExistence type="predicted"/>
<accession>A0A4C1YUP8</accession>
<evidence type="ECO:0000313" key="1">
    <source>
        <dbReference type="EMBL" id="GBP78693.1"/>
    </source>
</evidence>
<name>A0A4C1YUP8_EUMVA</name>
<dbReference type="AlphaFoldDB" id="A0A4C1YUP8"/>
<protein>
    <submittedName>
        <fullName evidence="1">Uncharacterized protein</fullName>
    </submittedName>
</protein>
<comment type="caution">
    <text evidence="1">The sequence shown here is derived from an EMBL/GenBank/DDBJ whole genome shotgun (WGS) entry which is preliminary data.</text>
</comment>
<sequence>MERLHAESLATGKGGDQSCVLVAVNGINEAIKSSLTPARPPAPGDRALLPRSPPAINNACLASFALTWLPHDYCACFPGVYF</sequence>
<reference evidence="1 2" key="1">
    <citation type="journal article" date="2019" name="Commun. Biol.">
        <title>The bagworm genome reveals a unique fibroin gene that provides high tensile strength.</title>
        <authorList>
            <person name="Kono N."/>
            <person name="Nakamura H."/>
            <person name="Ohtoshi R."/>
            <person name="Tomita M."/>
            <person name="Numata K."/>
            <person name="Arakawa K."/>
        </authorList>
    </citation>
    <scope>NUCLEOTIDE SEQUENCE [LARGE SCALE GENOMIC DNA]</scope>
</reference>
<dbReference type="EMBL" id="BGZK01001381">
    <property type="protein sequence ID" value="GBP78693.1"/>
    <property type="molecule type" value="Genomic_DNA"/>
</dbReference>
<gene>
    <name evidence="1" type="ORF">EVAR_90561_1</name>
</gene>